<dbReference type="EMBL" id="KX808132">
    <property type="protein sequence ID" value="APC43637.1"/>
    <property type="molecule type" value="Genomic_DNA"/>
</dbReference>
<gene>
    <name evidence="1" type="ORF">SEA_AMELIE_39</name>
</gene>
<evidence type="ECO:0000313" key="2">
    <source>
        <dbReference type="Proteomes" id="UP000225217"/>
    </source>
</evidence>
<organism evidence="1 2">
    <name type="scientific">Mycobacterium phage Amelie</name>
    <dbReference type="NCBI Taxonomy" id="1913035"/>
    <lineage>
        <taxon>Viruses</taxon>
        <taxon>Duplodnaviria</taxon>
        <taxon>Heunggongvirae</taxon>
        <taxon>Uroviricota</taxon>
        <taxon>Caudoviricetes</taxon>
        <taxon>Weiservirinae</taxon>
        <taxon>Anayavirus</taxon>
        <taxon>Anayavirus amelie</taxon>
    </lineage>
</organism>
<keyword evidence="2" id="KW-1185">Reference proteome</keyword>
<name>A0A1J0GPX6_9CAUD</name>
<reference evidence="1 2" key="1">
    <citation type="submission" date="2016-08" db="EMBL/GenBank/DDBJ databases">
        <authorList>
            <person name="Grinspan D."/>
            <person name="Erlich J."/>
            <person name="Cui Z.D."/>
            <person name="Khazanchi R."/>
            <person name="Shaffer C.D."/>
            <person name="Hafer-Weston K.A."/>
            <person name="Elgin S.C.R."/>
            <person name="Klyczek K."/>
            <person name="Garlena R.A."/>
            <person name="Russell D.A."/>
            <person name="Pope W.H."/>
            <person name="Jacobs-Sera D."/>
            <person name="Hendrix R.W."/>
            <person name="Hatfull G.F."/>
        </authorList>
    </citation>
    <scope>NUCLEOTIDE SEQUENCE [LARGE SCALE GENOMIC DNA]</scope>
</reference>
<proteinExistence type="predicted"/>
<accession>A0A1J0GPX6</accession>
<dbReference type="Proteomes" id="UP000225217">
    <property type="component" value="Segment"/>
</dbReference>
<protein>
    <submittedName>
        <fullName evidence="1">Cro protein</fullName>
    </submittedName>
</protein>
<evidence type="ECO:0000313" key="1">
    <source>
        <dbReference type="EMBL" id="APC43637.1"/>
    </source>
</evidence>
<sequence length="81" mass="8952">MQNFRHELRWNSDQVAKVLRANGIHGRYELSRRLNLTKSVVYVSFGPDWSGTATHNMVATLAAEFGVPVGNLVVVAERAAA</sequence>